<name>A0ABY0II10_9BACT</name>
<comment type="caution">
    <text evidence="2">The sequence shown here is derived from an EMBL/GenBank/DDBJ whole genome shotgun (WGS) entry which is preliminary data.</text>
</comment>
<organism evidence="2 3">
    <name type="scientific">Halobacteriovorax vibrionivorans</name>
    <dbReference type="NCBI Taxonomy" id="2152716"/>
    <lineage>
        <taxon>Bacteria</taxon>
        <taxon>Pseudomonadati</taxon>
        <taxon>Bdellovibrionota</taxon>
        <taxon>Bacteriovoracia</taxon>
        <taxon>Bacteriovoracales</taxon>
        <taxon>Halobacteriovoraceae</taxon>
        <taxon>Halobacteriovorax</taxon>
    </lineage>
</organism>
<dbReference type="EMBL" id="QDKL01000001">
    <property type="protein sequence ID" value="RZF22185.1"/>
    <property type="molecule type" value="Genomic_DNA"/>
</dbReference>
<reference evidence="3" key="1">
    <citation type="journal article" date="2019" name="Int. J. Syst. Evol. Microbiol.">
        <title>Halobacteriovorax valvorus sp. nov., a novel prokaryotic predator isolated from coastal seawater of China.</title>
        <authorList>
            <person name="Chen M.-X."/>
        </authorList>
    </citation>
    <scope>NUCLEOTIDE SEQUENCE [LARGE SCALE GENOMIC DNA]</scope>
    <source>
        <strain evidence="3">BL9</strain>
    </source>
</reference>
<accession>A0ABY0II10</accession>
<gene>
    <name evidence="2" type="ORF">DAY19_00015</name>
</gene>
<proteinExistence type="predicted"/>
<dbReference type="Proteomes" id="UP000443582">
    <property type="component" value="Unassembled WGS sequence"/>
</dbReference>
<keyword evidence="3" id="KW-1185">Reference proteome</keyword>
<evidence type="ECO:0000313" key="3">
    <source>
        <dbReference type="Proteomes" id="UP000443582"/>
    </source>
</evidence>
<evidence type="ECO:0000313" key="2">
    <source>
        <dbReference type="EMBL" id="RZF22185.1"/>
    </source>
</evidence>
<protein>
    <submittedName>
        <fullName evidence="2">Uncharacterized protein</fullName>
    </submittedName>
</protein>
<feature type="signal peptide" evidence="1">
    <location>
        <begin position="1"/>
        <end position="18"/>
    </location>
</feature>
<sequence>MKAIIILSVILLTSQAFASNSCFYNMSEEKVMSLKKAKQDAYTLIYDASMCSDRTLLTLKEELMKASESKLSYLKARVEDSQSTLLGAFGSLGRHADMKRKYEHDLSKIQSALSLVLIEMNKRNL</sequence>
<evidence type="ECO:0000256" key="1">
    <source>
        <dbReference type="SAM" id="SignalP"/>
    </source>
</evidence>
<dbReference type="RefSeq" id="WP_114705129.1">
    <property type="nucleotide sequence ID" value="NZ_QDKL01000001.1"/>
</dbReference>
<keyword evidence="1" id="KW-0732">Signal</keyword>
<feature type="chain" id="PRO_5045069950" evidence="1">
    <location>
        <begin position="19"/>
        <end position="125"/>
    </location>
</feature>